<feature type="binding site" evidence="2">
    <location>
        <position position="205"/>
    </location>
    <ligand>
        <name>Mg(2+)</name>
        <dbReference type="ChEBI" id="CHEBI:18420"/>
    </ligand>
</feature>
<protein>
    <recommendedName>
        <fullName evidence="2">Isoprenyl transferase</fullName>
        <ecNumber evidence="2">2.5.1.-</ecNumber>
    </recommendedName>
</protein>
<feature type="binding site" evidence="2">
    <location>
        <position position="69"/>
    </location>
    <ligand>
        <name>substrate</name>
    </ligand>
</feature>
<dbReference type="InterPro" id="IPR001441">
    <property type="entry name" value="UPP_synth-like"/>
</dbReference>
<dbReference type="SUPFAM" id="SSF64005">
    <property type="entry name" value="Undecaprenyl diphosphate synthase"/>
    <property type="match status" value="1"/>
</dbReference>
<dbReference type="GO" id="GO:0016740">
    <property type="term" value="F:transferase activity"/>
    <property type="evidence" value="ECO:0007669"/>
    <property type="project" value="UniProtKB-KW"/>
</dbReference>
<dbReference type="PROSITE" id="PS01066">
    <property type="entry name" value="UPP_SYNTHASE"/>
    <property type="match status" value="1"/>
</dbReference>
<feature type="active site" description="Proton acceptor" evidence="2">
    <location>
        <position position="66"/>
    </location>
</feature>
<comment type="subunit">
    <text evidence="2">Homodimer.</text>
</comment>
<gene>
    <name evidence="3" type="ORF">PBT88_08805</name>
</gene>
<evidence type="ECO:0000313" key="4">
    <source>
        <dbReference type="Proteomes" id="UP001210865"/>
    </source>
</evidence>
<reference evidence="3 4" key="1">
    <citation type="submission" date="2022-12" db="EMBL/GenBank/DDBJ databases">
        <title>Sphingomonas abieness sp. nov., an endophytic bacterium isolated from Abies koreana.</title>
        <authorList>
            <person name="Jiang L."/>
            <person name="Lee J."/>
        </authorList>
    </citation>
    <scope>NUCLEOTIDE SEQUENCE [LARGE SCALE GENOMIC DNA]</scope>
    <source>
        <strain evidence="4">PAMB 00755</strain>
    </source>
</reference>
<proteinExistence type="inferred from homology"/>
<organism evidence="3 4">
    <name type="scientific">Sphingomonas abietis</name>
    <dbReference type="NCBI Taxonomy" id="3012344"/>
    <lineage>
        <taxon>Bacteria</taxon>
        <taxon>Pseudomonadati</taxon>
        <taxon>Pseudomonadota</taxon>
        <taxon>Alphaproteobacteria</taxon>
        <taxon>Sphingomonadales</taxon>
        <taxon>Sphingomonadaceae</taxon>
        <taxon>Sphingomonas</taxon>
    </lineage>
</organism>
<name>A0ABY7NSP4_9SPHN</name>
<evidence type="ECO:0000313" key="3">
    <source>
        <dbReference type="EMBL" id="WBO24594.1"/>
    </source>
</evidence>
<comment type="similarity">
    <text evidence="2">Belongs to the UPP synthase family.</text>
</comment>
<comment type="cofactor">
    <cofactor evidence="2">
        <name>Mg(2+)</name>
        <dbReference type="ChEBI" id="CHEBI:18420"/>
    </cofactor>
    <text evidence="2">Binds 2 magnesium ions per subunit.</text>
</comment>
<dbReference type="PANTHER" id="PTHR10291">
    <property type="entry name" value="DEHYDRODOLICHYL DIPHOSPHATE SYNTHASE FAMILY MEMBER"/>
    <property type="match status" value="1"/>
</dbReference>
<evidence type="ECO:0000256" key="1">
    <source>
        <dbReference type="ARBA" id="ARBA00022679"/>
    </source>
</evidence>
<dbReference type="NCBIfam" id="TIGR00055">
    <property type="entry name" value="uppS"/>
    <property type="match status" value="1"/>
</dbReference>
<dbReference type="InterPro" id="IPR036424">
    <property type="entry name" value="UPP_synth-like_sf"/>
</dbReference>
<feature type="binding site" evidence="2">
    <location>
        <position position="18"/>
    </location>
    <ligand>
        <name>Mg(2+)</name>
        <dbReference type="ChEBI" id="CHEBI:18420"/>
    </ligand>
</feature>
<dbReference type="NCBIfam" id="NF011408">
    <property type="entry name" value="PRK14834.1"/>
    <property type="match status" value="1"/>
</dbReference>
<feature type="binding site" evidence="2">
    <location>
        <begin position="63"/>
        <end position="65"/>
    </location>
    <ligand>
        <name>substrate</name>
    </ligand>
</feature>
<dbReference type="EC" id="2.5.1.-" evidence="2"/>
<dbReference type="EMBL" id="CP115174">
    <property type="protein sequence ID" value="WBO24594.1"/>
    <property type="molecule type" value="Genomic_DNA"/>
</dbReference>
<feature type="binding site" evidence="2">
    <location>
        <position position="186"/>
    </location>
    <ligand>
        <name>substrate</name>
    </ligand>
</feature>
<keyword evidence="4" id="KW-1185">Reference proteome</keyword>
<dbReference type="PANTHER" id="PTHR10291:SF0">
    <property type="entry name" value="DEHYDRODOLICHYL DIPHOSPHATE SYNTHASE 2"/>
    <property type="match status" value="1"/>
</dbReference>
<feature type="binding site" evidence="2">
    <location>
        <begin position="192"/>
        <end position="194"/>
    </location>
    <ligand>
        <name>substrate</name>
    </ligand>
</feature>
<dbReference type="CDD" id="cd00475">
    <property type="entry name" value="Cis_IPPS"/>
    <property type="match status" value="1"/>
</dbReference>
<keyword evidence="2" id="KW-0460">Magnesium</keyword>
<evidence type="ECO:0000256" key="2">
    <source>
        <dbReference type="HAMAP-Rule" id="MF_01139"/>
    </source>
</evidence>
<dbReference type="Proteomes" id="UP001210865">
    <property type="component" value="Chromosome"/>
</dbReference>
<dbReference type="Pfam" id="PF01255">
    <property type="entry name" value="Prenyltransf"/>
    <property type="match status" value="1"/>
</dbReference>
<sequence length="238" mass="26645">MGGSAGLAVPRHVAIIMDGNGRWAKARRLPRVAGHKQGVEAVKRTVRAAGDLGLEALTLYAFSSENWRRPATEIADLMGLLRRFVKSELAEIVREGVKLRIIGDYRKLEPDLVDLLEDAVTKTASNTRLTLSIALNYGAQDELLRAARRLMREARAGEIDPDMLDDAAFEKRLDTYGLPRLDLLIRTSGEQRLSNFLLWQAAYAELVFTDTLWPDFDRAHLAAAIEVFGQRERRYGGL</sequence>
<feature type="binding site" evidence="2">
    <location>
        <begin position="19"/>
        <end position="22"/>
    </location>
    <ligand>
        <name>substrate</name>
    </ligand>
</feature>
<dbReference type="InterPro" id="IPR018520">
    <property type="entry name" value="UPP_synth-like_CS"/>
</dbReference>
<comment type="function">
    <text evidence="2">Catalyzes the condensation of isopentenyl diphosphate (IPP) with allylic pyrophosphates generating different type of terpenoids.</text>
</comment>
<dbReference type="HAMAP" id="MF_01139">
    <property type="entry name" value="ISPT"/>
    <property type="match status" value="1"/>
</dbReference>
<dbReference type="Gene3D" id="3.40.1180.10">
    <property type="entry name" value="Decaprenyl diphosphate synthase-like"/>
    <property type="match status" value="1"/>
</dbReference>
<accession>A0ABY7NSP4</accession>
<feature type="binding site" evidence="2">
    <location>
        <position position="31"/>
    </location>
    <ligand>
        <name>substrate</name>
    </ligand>
</feature>
<feature type="binding site" evidence="2">
    <location>
        <position position="23"/>
    </location>
    <ligand>
        <name>substrate</name>
    </ligand>
</feature>
<feature type="binding site" evidence="2">
    <location>
        <position position="67"/>
    </location>
    <ligand>
        <name>substrate</name>
    </ligand>
</feature>
<keyword evidence="2" id="KW-0479">Metal-binding</keyword>
<dbReference type="RefSeq" id="WP_270079214.1">
    <property type="nucleotide sequence ID" value="NZ_CP115174.1"/>
</dbReference>
<keyword evidence="1 2" id="KW-0808">Transferase</keyword>
<feature type="active site" evidence="2">
    <location>
        <position position="18"/>
    </location>
</feature>
<feature type="binding site" evidence="2">
    <location>
        <position position="35"/>
    </location>
    <ligand>
        <name>substrate</name>
    </ligand>
</feature>